<evidence type="ECO:0000313" key="4">
    <source>
        <dbReference type="EMBL" id="SLN64004.1"/>
    </source>
</evidence>
<accession>A0A1Y5TH90</accession>
<evidence type="ECO:0000259" key="2">
    <source>
        <dbReference type="Pfam" id="PF03972"/>
    </source>
</evidence>
<dbReference type="PANTHER" id="PTHR16943">
    <property type="entry name" value="2-METHYLCITRATE DEHYDRATASE-RELATED"/>
    <property type="match status" value="1"/>
</dbReference>
<feature type="domain" description="MmgE/PrpD N-terminal" evidence="2">
    <location>
        <begin position="15"/>
        <end position="250"/>
    </location>
</feature>
<dbReference type="PANTHER" id="PTHR16943:SF8">
    <property type="entry name" value="2-METHYLCITRATE DEHYDRATASE"/>
    <property type="match status" value="1"/>
</dbReference>
<evidence type="ECO:0000256" key="1">
    <source>
        <dbReference type="ARBA" id="ARBA00006174"/>
    </source>
</evidence>
<dbReference type="InParanoid" id="A0A1Y5TH90"/>
<evidence type="ECO:0000259" key="3">
    <source>
        <dbReference type="Pfam" id="PF19305"/>
    </source>
</evidence>
<sequence>MDEARPGNDVDANARLAAFTALDDLSGLTPAGWETATRQIADTVAVGWAGSAADGVAEATELVLAEGGRPAARIWGRGERVSAAQAAFVNGVAAAALDFDSVHQSSLLHPAAITVPIALALGADIGASGERIVQAHIVGSEVMSRVSLATPRRSNWFTPSIYGIFGATATAARLLGLSAEQTHNAFGLALAQTSGTKQAIFEPALAKRFQTAFAIRAGLLAAQLAERGVTGARRYLDGAAGLFALYEEGSPTAVVEGIGTAFVFDQAVIKKYPACLCTHVVIDAARRLKEQHRIDLDDTASIGITVTDYMHRLIGGPYDPGRDPQVAAQFSAAYAAVCALDGGGMTLADIEPGKAAAAERVRRAQAIEVGIFDDLKGHVAPATVSITLKGGENFSLHVADVPNAAFGDDADAALRLKALDCLGRGHQPLGTAAAENCLQQLLGLRDGHASALFDDAVS</sequence>
<dbReference type="Pfam" id="PF03972">
    <property type="entry name" value="MmgE_PrpD_N"/>
    <property type="match status" value="1"/>
</dbReference>
<dbReference type="Proteomes" id="UP000193200">
    <property type="component" value="Unassembled WGS sequence"/>
</dbReference>
<dbReference type="SUPFAM" id="SSF103378">
    <property type="entry name" value="2-methylcitrate dehydratase PrpD"/>
    <property type="match status" value="1"/>
</dbReference>
<dbReference type="InterPro" id="IPR036148">
    <property type="entry name" value="MmgE/PrpD_sf"/>
</dbReference>
<gene>
    <name evidence="4" type="ORF">OCH7691_02886</name>
</gene>
<organism evidence="4 5">
    <name type="scientific">Oceanibacterium hippocampi</name>
    <dbReference type="NCBI Taxonomy" id="745714"/>
    <lineage>
        <taxon>Bacteria</taxon>
        <taxon>Pseudomonadati</taxon>
        <taxon>Pseudomonadota</taxon>
        <taxon>Alphaproteobacteria</taxon>
        <taxon>Sneathiellales</taxon>
        <taxon>Sneathiellaceae</taxon>
        <taxon>Oceanibacterium</taxon>
    </lineage>
</organism>
<dbReference type="InterPro" id="IPR042183">
    <property type="entry name" value="MmgE/PrpD_sf_1"/>
</dbReference>
<feature type="domain" description="MmgE/PrpD C-terminal" evidence="3">
    <location>
        <begin position="272"/>
        <end position="394"/>
    </location>
</feature>
<dbReference type="Gene3D" id="3.30.1330.120">
    <property type="entry name" value="2-methylcitrate dehydratase PrpD"/>
    <property type="match status" value="1"/>
</dbReference>
<dbReference type="InterPro" id="IPR045337">
    <property type="entry name" value="MmgE_PrpD_C"/>
</dbReference>
<keyword evidence="5" id="KW-1185">Reference proteome</keyword>
<dbReference type="AlphaFoldDB" id="A0A1Y5TH90"/>
<dbReference type="InterPro" id="IPR045336">
    <property type="entry name" value="MmgE_PrpD_N"/>
</dbReference>
<dbReference type="GO" id="GO:0016829">
    <property type="term" value="F:lyase activity"/>
    <property type="evidence" value="ECO:0007669"/>
    <property type="project" value="InterPro"/>
</dbReference>
<dbReference type="Gene3D" id="1.10.4100.10">
    <property type="entry name" value="2-methylcitrate dehydratase PrpD"/>
    <property type="match status" value="1"/>
</dbReference>
<name>A0A1Y5TH90_9PROT</name>
<dbReference type="InterPro" id="IPR005656">
    <property type="entry name" value="MmgE_PrpD"/>
</dbReference>
<dbReference type="RefSeq" id="WP_176245064.1">
    <property type="nucleotide sequence ID" value="NZ_FWFR01000002.1"/>
</dbReference>
<reference evidence="4 5" key="1">
    <citation type="submission" date="2017-03" db="EMBL/GenBank/DDBJ databases">
        <authorList>
            <person name="Afonso C.L."/>
            <person name="Miller P.J."/>
            <person name="Scott M.A."/>
            <person name="Spackman E."/>
            <person name="Goraichik I."/>
            <person name="Dimitrov K.M."/>
            <person name="Suarez D.L."/>
            <person name="Swayne D.E."/>
        </authorList>
    </citation>
    <scope>NUCLEOTIDE SEQUENCE [LARGE SCALE GENOMIC DNA]</scope>
    <source>
        <strain evidence="4 5">CECT 7691</strain>
    </source>
</reference>
<comment type="similarity">
    <text evidence="1">Belongs to the PrpD family.</text>
</comment>
<protein>
    <submittedName>
        <fullName evidence="4">MmgE/PrpD family protein</fullName>
    </submittedName>
</protein>
<evidence type="ECO:0000313" key="5">
    <source>
        <dbReference type="Proteomes" id="UP000193200"/>
    </source>
</evidence>
<dbReference type="EMBL" id="FWFR01000002">
    <property type="protein sequence ID" value="SLN64004.1"/>
    <property type="molecule type" value="Genomic_DNA"/>
</dbReference>
<dbReference type="Pfam" id="PF19305">
    <property type="entry name" value="MmgE_PrpD_C"/>
    <property type="match status" value="1"/>
</dbReference>
<dbReference type="InterPro" id="IPR042188">
    <property type="entry name" value="MmgE/PrpD_sf_2"/>
</dbReference>
<proteinExistence type="inferred from homology"/>